<keyword evidence="16" id="KW-1185">Reference proteome</keyword>
<evidence type="ECO:0000256" key="4">
    <source>
        <dbReference type="ARBA" id="ARBA00022630"/>
    </source>
</evidence>
<evidence type="ECO:0000256" key="11">
    <source>
        <dbReference type="SAM" id="MobiDB-lite"/>
    </source>
</evidence>
<feature type="domain" description="Acyl-CoA oxidase C-terminal" evidence="12">
    <location>
        <begin position="524"/>
        <end position="650"/>
    </location>
</feature>
<keyword evidence="5 10" id="KW-0274">FAD</keyword>
<evidence type="ECO:0000259" key="14">
    <source>
        <dbReference type="Pfam" id="PF22924"/>
    </source>
</evidence>
<keyword evidence="7" id="KW-0560">Oxidoreductase</keyword>
<sequence length="664" mass="74295">MQRLLRIPRLLSHGHQATRTYLRAASLQVTQTLPTQHTTPHSPRYISTTPTHANPNPKELHDAWGKPSFDIKEMKHVLDHDNHEMRDSCREFLSGDLMKPKYNISIDEERDLALKRLQAMCDNDYISVLDFRNNPWRIFAAHELSAVVDPAMTTKMTVQFNLFGGTVLKLGTERHHEMLLPGIDTLKDVGCFGLTELGYGNNAVEMETTATYDKQTQEFIVNTPTTLAQKYWITNGALHAQHCVVFAQLKIDDQNHGIHGVLVRIRDDDLKIMPGVRVEDMGHKMGLNGVDNAKLFFDNVRVPRENLLNRYSDVSEDGSFQSSIKSDRARFLTVADQLLSGRICIASMCQGAAKASLTIATRYASTRLTVGPRGKSDTPILNYQLQQRALLPLFARTYGINFGLDYVKDRWANQKADGSEHPEIVTMCCVIKPLAAWNIGEVVSIARERCGGQGFLSCNRFGTFLGNAHAAMTAEGDNSVLMQKVAKERLAVFKPQTLGQSRDVDLKDVDSLHFLLQKREDLLFMQLGKKLQAAGKEGLFETWMYQASDNIQAAARAFGDRLISERFLAVTENASEENKKILNLLHRLYIMDVLEKDLGWSLLAQVLPAAEAAKVNAEAADLCAQLAPDAMALCDAFAIPDEMLSAPIARDWVEYNVHDNLGEL</sequence>
<dbReference type="PIRSF" id="PIRSF000168">
    <property type="entry name" value="Acyl-CoA_oxidase"/>
    <property type="match status" value="1"/>
</dbReference>
<dbReference type="FunFam" id="1.20.140.10:FF:000007">
    <property type="entry name" value="Acyl-coenzyme A oxidase"/>
    <property type="match status" value="1"/>
</dbReference>
<evidence type="ECO:0000256" key="1">
    <source>
        <dbReference type="ARBA" id="ARBA00001974"/>
    </source>
</evidence>
<reference evidence="15" key="1">
    <citation type="submission" date="2020-04" db="EMBL/GenBank/DDBJ databases">
        <authorList>
            <person name="Alioto T."/>
            <person name="Alioto T."/>
            <person name="Gomez Garrido J."/>
        </authorList>
    </citation>
    <scope>NUCLEOTIDE SEQUENCE</scope>
    <source>
        <strain evidence="15">A484AB</strain>
    </source>
</reference>
<comment type="caution">
    <text evidence="15">The sequence shown here is derived from an EMBL/GenBank/DDBJ whole genome shotgun (WGS) entry which is preliminary data.</text>
</comment>
<dbReference type="InterPro" id="IPR012258">
    <property type="entry name" value="Acyl-CoA_oxidase"/>
</dbReference>
<comment type="cofactor">
    <cofactor evidence="1">
        <name>FAD</name>
        <dbReference type="ChEBI" id="CHEBI:57692"/>
    </cofactor>
</comment>
<dbReference type="SUPFAM" id="SSF47203">
    <property type="entry name" value="Acyl-CoA dehydrogenase C-terminal domain-like"/>
    <property type="match status" value="2"/>
</dbReference>
<evidence type="ECO:0000256" key="8">
    <source>
        <dbReference type="ARBA" id="ARBA00023098"/>
    </source>
</evidence>
<dbReference type="FunFam" id="1.20.140.10:FF:000010">
    <property type="entry name" value="Acyl-coenzyme A oxidase"/>
    <property type="match status" value="1"/>
</dbReference>
<dbReference type="PANTHER" id="PTHR10909">
    <property type="entry name" value="ELECTRON TRANSPORT OXIDOREDUCTASE"/>
    <property type="match status" value="1"/>
</dbReference>
<dbReference type="GO" id="GO:0071949">
    <property type="term" value="F:FAD binding"/>
    <property type="evidence" value="ECO:0007669"/>
    <property type="project" value="InterPro"/>
</dbReference>
<evidence type="ECO:0000256" key="6">
    <source>
        <dbReference type="ARBA" id="ARBA00022832"/>
    </source>
</evidence>
<evidence type="ECO:0000256" key="10">
    <source>
        <dbReference type="PIRNR" id="PIRNR000168"/>
    </source>
</evidence>
<dbReference type="GO" id="GO:0033540">
    <property type="term" value="P:fatty acid beta-oxidation using acyl-CoA oxidase"/>
    <property type="evidence" value="ECO:0007669"/>
    <property type="project" value="TreeGrafter"/>
</dbReference>
<keyword evidence="8" id="KW-0443">Lipid metabolism</keyword>
<evidence type="ECO:0000256" key="7">
    <source>
        <dbReference type="ARBA" id="ARBA00023002"/>
    </source>
</evidence>
<dbReference type="SUPFAM" id="SSF56645">
    <property type="entry name" value="Acyl-CoA dehydrogenase NM domain-like"/>
    <property type="match status" value="1"/>
</dbReference>
<evidence type="ECO:0000256" key="9">
    <source>
        <dbReference type="ARBA" id="ARBA00023140"/>
    </source>
</evidence>
<dbReference type="GO" id="GO:0005777">
    <property type="term" value="C:peroxisome"/>
    <property type="evidence" value="ECO:0007669"/>
    <property type="project" value="UniProtKB-SubCell"/>
</dbReference>
<evidence type="ECO:0000256" key="3">
    <source>
        <dbReference type="ARBA" id="ARBA00006288"/>
    </source>
</evidence>
<evidence type="ECO:0000313" key="15">
    <source>
        <dbReference type="EMBL" id="CAB3985215.1"/>
    </source>
</evidence>
<comment type="similarity">
    <text evidence="3 10">Belongs to the acyl-CoA oxidase family.</text>
</comment>
<dbReference type="Proteomes" id="UP001152795">
    <property type="component" value="Unassembled WGS sequence"/>
</dbReference>
<dbReference type="OrthoDB" id="538336at2759"/>
<dbReference type="Gene3D" id="1.20.140.10">
    <property type="entry name" value="Butyryl-CoA Dehydrogenase, subunit A, domain 3"/>
    <property type="match status" value="2"/>
</dbReference>
<evidence type="ECO:0000313" key="16">
    <source>
        <dbReference type="Proteomes" id="UP001152795"/>
    </source>
</evidence>
<dbReference type="InterPro" id="IPR036250">
    <property type="entry name" value="AcylCo_DH-like_C"/>
</dbReference>
<dbReference type="EMBL" id="CACRXK020000843">
    <property type="protein sequence ID" value="CAB3985215.1"/>
    <property type="molecule type" value="Genomic_DNA"/>
</dbReference>
<proteinExistence type="inferred from homology"/>
<dbReference type="InterPro" id="IPR009100">
    <property type="entry name" value="AcylCoA_DH/oxidase_NM_dom_sf"/>
</dbReference>
<evidence type="ECO:0000256" key="5">
    <source>
        <dbReference type="ARBA" id="ARBA00022827"/>
    </source>
</evidence>
<dbReference type="PANTHER" id="PTHR10909:SF382">
    <property type="entry name" value="ACYL-COENZYME A OXIDASE"/>
    <property type="match status" value="1"/>
</dbReference>
<evidence type="ECO:0000259" key="12">
    <source>
        <dbReference type="Pfam" id="PF01756"/>
    </source>
</evidence>
<dbReference type="GO" id="GO:0055088">
    <property type="term" value="P:lipid homeostasis"/>
    <property type="evidence" value="ECO:0007669"/>
    <property type="project" value="TreeGrafter"/>
</dbReference>
<comment type="subcellular location">
    <subcellularLocation>
        <location evidence="2">Peroxisome</location>
    </subcellularLocation>
</comment>
<dbReference type="AlphaFoldDB" id="A0A7D9DHX9"/>
<accession>A0A7D9DHX9</accession>
<organism evidence="15 16">
    <name type="scientific">Paramuricea clavata</name>
    <name type="common">Red gorgonian</name>
    <name type="synonym">Violescent sea-whip</name>
    <dbReference type="NCBI Taxonomy" id="317549"/>
    <lineage>
        <taxon>Eukaryota</taxon>
        <taxon>Metazoa</taxon>
        <taxon>Cnidaria</taxon>
        <taxon>Anthozoa</taxon>
        <taxon>Octocorallia</taxon>
        <taxon>Malacalcyonacea</taxon>
        <taxon>Plexauridae</taxon>
        <taxon>Paramuricea</taxon>
    </lineage>
</organism>
<keyword evidence="6" id="KW-0276">Fatty acid metabolism</keyword>
<dbReference type="Pfam" id="PF01756">
    <property type="entry name" value="ACOX"/>
    <property type="match status" value="1"/>
</dbReference>
<dbReference type="InterPro" id="IPR055060">
    <property type="entry name" value="ACOX_C_alpha1"/>
</dbReference>
<dbReference type="InterPro" id="IPR046373">
    <property type="entry name" value="Acyl-CoA_Oxase/DH_mid-dom_sf"/>
</dbReference>
<feature type="domain" description="Acyl-CoA oxidase/dehydrogenase middle" evidence="13">
    <location>
        <begin position="191"/>
        <end position="300"/>
    </location>
</feature>
<dbReference type="Pfam" id="PF22924">
    <property type="entry name" value="ACOX_C_alpha1"/>
    <property type="match status" value="1"/>
</dbReference>
<name>A0A7D9DHX9_PARCT</name>
<dbReference type="InterPro" id="IPR006091">
    <property type="entry name" value="Acyl-CoA_Oxase/DH_mid-dom"/>
</dbReference>
<dbReference type="InterPro" id="IPR002655">
    <property type="entry name" value="Acyl-CoA_oxidase_C"/>
</dbReference>
<evidence type="ECO:0000256" key="2">
    <source>
        <dbReference type="ARBA" id="ARBA00004275"/>
    </source>
</evidence>
<evidence type="ECO:0000259" key="13">
    <source>
        <dbReference type="Pfam" id="PF02770"/>
    </source>
</evidence>
<feature type="domain" description="Acyl-CoA oxidase C-alpha1" evidence="14">
    <location>
        <begin position="338"/>
        <end position="487"/>
    </location>
</feature>
<gene>
    <name evidence="15" type="ORF">PACLA_8A011159</name>
</gene>
<protein>
    <recommendedName>
        <fullName evidence="10">Acyl-coenzyme A oxidase</fullName>
    </recommendedName>
</protein>
<feature type="compositionally biased region" description="Polar residues" evidence="11">
    <location>
        <begin position="45"/>
        <end position="54"/>
    </location>
</feature>
<dbReference type="GO" id="GO:0003997">
    <property type="term" value="F:acyl-CoA oxidase activity"/>
    <property type="evidence" value="ECO:0007669"/>
    <property type="project" value="InterPro"/>
</dbReference>
<dbReference type="Pfam" id="PF02770">
    <property type="entry name" value="Acyl-CoA_dh_M"/>
    <property type="match status" value="1"/>
</dbReference>
<keyword evidence="4 10" id="KW-0285">Flavoprotein</keyword>
<dbReference type="Gene3D" id="2.40.110.10">
    <property type="entry name" value="Butyryl-CoA Dehydrogenase, subunit A, domain 2"/>
    <property type="match status" value="1"/>
</dbReference>
<dbReference type="GO" id="GO:0005504">
    <property type="term" value="F:fatty acid binding"/>
    <property type="evidence" value="ECO:0007669"/>
    <property type="project" value="TreeGrafter"/>
</dbReference>
<dbReference type="FunFam" id="2.40.110.10:FF:000005">
    <property type="entry name" value="Acyl-coenzyme A oxidase"/>
    <property type="match status" value="1"/>
</dbReference>
<keyword evidence="9" id="KW-0576">Peroxisome</keyword>
<feature type="region of interest" description="Disordered" evidence="11">
    <location>
        <begin position="33"/>
        <end position="57"/>
    </location>
</feature>